<sequence length="129" mass="13750">MPRQRGTGKGESARITLRFEPEELAYYGKRAKVAGVSTSAFIRQRLLEGVVAESLANIEVRLEALMQQIQTVSGGRGGATSDDLLLSVFTSEALLATVVQSQDPQTLYSAQEAAKAKLKRLKAAAVAAA</sequence>
<dbReference type="Proteomes" id="UP000248259">
    <property type="component" value="Unassembled WGS sequence"/>
</dbReference>
<proteinExistence type="predicted"/>
<name>A0A323USX8_9RHOO</name>
<dbReference type="RefSeq" id="WP_110530275.1">
    <property type="nucleotide sequence ID" value="NZ_QKOE01000039.1"/>
</dbReference>
<dbReference type="InterPro" id="IPR053842">
    <property type="entry name" value="NikA-like"/>
</dbReference>
<accession>A0A323USX8</accession>
<comment type="caution">
    <text evidence="1">The sequence shown here is derived from an EMBL/GenBank/DDBJ whole genome shotgun (WGS) entry which is preliminary data.</text>
</comment>
<dbReference type="AlphaFoldDB" id="A0A323USX8"/>
<protein>
    <submittedName>
        <fullName evidence="1">Uncharacterized protein</fullName>
    </submittedName>
</protein>
<gene>
    <name evidence="1" type="ORF">DNK49_22445</name>
</gene>
<dbReference type="EMBL" id="QKOE01000039">
    <property type="protein sequence ID" value="PZA14326.1"/>
    <property type="molecule type" value="Genomic_DNA"/>
</dbReference>
<evidence type="ECO:0000313" key="1">
    <source>
        <dbReference type="EMBL" id="PZA14326.1"/>
    </source>
</evidence>
<keyword evidence="2" id="KW-1185">Reference proteome</keyword>
<organism evidence="1 2">
    <name type="scientific">Parazoarcus communis SWub3 = DSM 12120</name>
    <dbReference type="NCBI Taxonomy" id="1121029"/>
    <lineage>
        <taxon>Bacteria</taxon>
        <taxon>Pseudomonadati</taxon>
        <taxon>Pseudomonadota</taxon>
        <taxon>Betaproteobacteria</taxon>
        <taxon>Rhodocyclales</taxon>
        <taxon>Zoogloeaceae</taxon>
        <taxon>Parazoarcus</taxon>
    </lineage>
</organism>
<reference evidence="1 2" key="1">
    <citation type="submission" date="2018-06" db="EMBL/GenBank/DDBJ databases">
        <title>Azoarcus communis strain SWub3 genome.</title>
        <authorList>
            <person name="Zorraquino Salvo V."/>
            <person name="Toubiana D."/>
            <person name="Blumwald E."/>
        </authorList>
    </citation>
    <scope>NUCLEOTIDE SEQUENCE [LARGE SCALE GENOMIC DNA]</scope>
    <source>
        <strain evidence="1 2">SWub3</strain>
    </source>
</reference>
<dbReference type="Pfam" id="PF21983">
    <property type="entry name" value="NikA-like"/>
    <property type="match status" value="1"/>
</dbReference>
<evidence type="ECO:0000313" key="2">
    <source>
        <dbReference type="Proteomes" id="UP000248259"/>
    </source>
</evidence>
<dbReference type="OrthoDB" id="8910443at2"/>